<dbReference type="Proteomes" id="UP000284333">
    <property type="component" value="Unassembled WGS sequence"/>
</dbReference>
<evidence type="ECO:0000313" key="2">
    <source>
        <dbReference type="EMBL" id="RVW03224.1"/>
    </source>
</evidence>
<evidence type="ECO:0000313" key="3">
    <source>
        <dbReference type="Proteomes" id="UP000284333"/>
    </source>
</evidence>
<comment type="caution">
    <text evidence="2">The sequence shown here is derived from an EMBL/GenBank/DDBJ whole genome shotgun (WGS) entry which is preliminary data.</text>
</comment>
<dbReference type="AlphaFoldDB" id="A0A3S3E0L8"/>
<proteinExistence type="predicted"/>
<feature type="signal peptide" evidence="1">
    <location>
        <begin position="1"/>
        <end position="24"/>
    </location>
</feature>
<reference evidence="2 3" key="1">
    <citation type="submission" date="2018-11" db="EMBL/GenBank/DDBJ databases">
        <title>Rhodococcus spongicola sp. nov. and Rhodococcus xishaensis sp. nov. from marine sponges.</title>
        <authorList>
            <person name="Li L."/>
            <person name="Lin H.W."/>
        </authorList>
    </citation>
    <scope>NUCLEOTIDE SEQUENCE [LARGE SCALE GENOMIC DNA]</scope>
    <source>
        <strain evidence="2 3">LHW50502</strain>
    </source>
</reference>
<protein>
    <submittedName>
        <fullName evidence="2">Uncharacterized protein</fullName>
    </submittedName>
</protein>
<keyword evidence="3" id="KW-1185">Reference proteome</keyword>
<name>A0A3S3E0L8_9NOCA</name>
<organism evidence="2 3">
    <name type="scientific">Rhodococcus spongiicola</name>
    <dbReference type="NCBI Taxonomy" id="2487352"/>
    <lineage>
        <taxon>Bacteria</taxon>
        <taxon>Bacillati</taxon>
        <taxon>Actinomycetota</taxon>
        <taxon>Actinomycetes</taxon>
        <taxon>Mycobacteriales</taxon>
        <taxon>Nocardiaceae</taxon>
        <taxon>Rhodococcus</taxon>
    </lineage>
</organism>
<feature type="chain" id="PRO_5018559691" evidence="1">
    <location>
        <begin position="25"/>
        <end position="153"/>
    </location>
</feature>
<sequence length="153" mass="15487">MRRAIVAAALPIAIAASSTGTAHAQETGSTIPPTNVPVWNPLESPINPAMFAPDYAPTPEQRVEDYENAGQWYGSLSGGLSGVITGVLGGGSLAVPIAVAAPWAAGPILVGVPAAFAGMYAVYYGSLGADQGAQMSVDTANQHNVTGQRNPLS</sequence>
<gene>
    <name evidence="2" type="ORF">EF834_08615</name>
</gene>
<keyword evidence="1" id="KW-0732">Signal</keyword>
<accession>A0A3S3E0L8</accession>
<dbReference type="EMBL" id="RKLN01000003">
    <property type="protein sequence ID" value="RVW03224.1"/>
    <property type="molecule type" value="Genomic_DNA"/>
</dbReference>
<evidence type="ECO:0000256" key="1">
    <source>
        <dbReference type="SAM" id="SignalP"/>
    </source>
</evidence>